<feature type="signal peptide" evidence="1">
    <location>
        <begin position="1"/>
        <end position="23"/>
    </location>
</feature>
<gene>
    <name evidence="2" type="ORF">MRL64_09205</name>
</gene>
<name>A0AAU6TFR7_UNCXX</name>
<accession>A0AAU6TFR7</accession>
<dbReference type="AlphaFoldDB" id="A0AAU6TFR7"/>
<dbReference type="InterPro" id="IPR011990">
    <property type="entry name" value="TPR-like_helical_dom_sf"/>
</dbReference>
<organism evidence="2">
    <name type="scientific">bacterium 19MO02SH05</name>
    <dbReference type="NCBI Taxonomy" id="2920696"/>
    <lineage>
        <taxon>Bacteria</taxon>
    </lineage>
</organism>
<evidence type="ECO:0000313" key="2">
    <source>
        <dbReference type="EMBL" id="XAG60505.1"/>
    </source>
</evidence>
<evidence type="ECO:0000256" key="1">
    <source>
        <dbReference type="SAM" id="SignalP"/>
    </source>
</evidence>
<dbReference type="Gene3D" id="1.25.40.10">
    <property type="entry name" value="Tetratricopeptide repeat domain"/>
    <property type="match status" value="1"/>
</dbReference>
<dbReference type="EMBL" id="CP095342">
    <property type="protein sequence ID" value="XAG60505.1"/>
    <property type="molecule type" value="Genomic_DNA"/>
</dbReference>
<proteinExistence type="predicted"/>
<sequence>MWCKTKASLLILLISLSSTTVCAQLERYELRGISPEEAYETGRLLRAQYKNLESRPYLQYAADNDIPAAAFLYAMELSNYKTTIRTPLAARKYLLKSAELGNRRAMHQLYSDAEWLSDREVDYWRNKYYESLIQLGASNPSQATYELSRYYRDNDRTSLYYLDLAVSFKHPRALMDKALLIEQGHGISLMPGARETTVRELYLAAAKTGYIPAIRHYIGLLESKGRFEEAYEWRLVALNQGDLISLASVAKILLGQRTSYEFVTPNPIQAKAYMDLYLASAGKDRMQAVYEMFELDQQYISGQMSLETETLPEKTDSEGENNPTYFHYDIFWDIN</sequence>
<reference evidence="2" key="1">
    <citation type="submission" date="2022-03" db="EMBL/GenBank/DDBJ databases">
        <title>Sea Food Isolates.</title>
        <authorList>
            <person name="Li c."/>
        </authorList>
    </citation>
    <scope>NUCLEOTIDE SEQUENCE</scope>
    <source>
        <strain evidence="2">19MO02SH05</strain>
    </source>
</reference>
<keyword evidence="1" id="KW-0732">Signal</keyword>
<feature type="chain" id="PRO_5043604873" evidence="1">
    <location>
        <begin position="24"/>
        <end position="335"/>
    </location>
</feature>
<protein>
    <submittedName>
        <fullName evidence="2">Sel1 repeat family protein</fullName>
    </submittedName>
</protein>
<dbReference type="SUPFAM" id="SSF81901">
    <property type="entry name" value="HCP-like"/>
    <property type="match status" value="2"/>
</dbReference>